<dbReference type="Proteomes" id="UP000805704">
    <property type="component" value="Chromosome 9"/>
</dbReference>
<gene>
    <name evidence="1" type="primary">MMRN2</name>
    <name evidence="1" type="ORF">GBF38_002558</name>
</gene>
<sequence>MEDLHMNNTSQEESFNYSNNNNNENAVFNTDVVDYIIIAVGLPLILVAIYALYCQVRNDHVAPIYVINLLITDLIQLCCLIFEVIDPQDWDIGTQTEEFIHSFSVKASVGFMVCVALERYKQALRPVYRQKQQINTALLWRCCPGHGGRNCEDIVSDKQADSGSSAPIGGTEPIKTEHHPQDYRQKQLVDVNREQNDYQGPATVDTNYDDNHKHHTTPAPSRVQHTNPHHDVPAVLSAPHMMALVMSQLYPVLEGFNRSLEHLSRQVRDLARDVAQLKSTQPVVELQAGPPELDEAAEERLDAKLDEAFQQVREVQRQMEFQQRDMESKLHSQHAMLHYNLTSFKTDIDLKLKRQQKMQQISLQAMNTTLYELKLDQDQPEDQGEDQLPPPNLQQSSDTSNIWEAIERLDNMVVNNTVKVGSLMEDMDVTSGNVQQLRRDLKELGKQINQTGRNSQIQFMETGLEVEAAKEVVLRQVSELAGNLSQQSVWLQEMNGELQRMDGEMQETNSDVDYLYRALYKQNTSGDCNCCKELRATVAHLERGVANVTELANENRLALEDTSESEVVHWGGARDWEPVVESLQHGLLEVKESLASEQTRTGSLEHSLFHLRSSVNDVLAEIPVLKEANKTLMEEMHRLSSSFNSLLQDTIRHSNVLELLLGEEVLDFLEWPVEDQEANSIPALKEQLEHLREELRWQNLSITSLQGSRPGPPGHHFFDSFLTLLPAGREEVPSADQPSPSDAWLPDSMKRSTGGVPARERQLLLHPEGRRPEHRGDGSDLWNLEKMVEELELKVRQLEEKPCNTTAERNTPPDGVEAKLQAEVMWLKRGLEEHLRMFKNVFSNADVLVGSDATLELDKLWQLVKNKDGKKEKKRGGGGHHRNRREASGVVPLPSSLSEDSLLLMAESPLSVSDGVITLEASLNRGEFYSDTGTFTAPANGIYLFVLTLDLRPGPAQVVLRRSRGRSGGALVSLHRQEVREAGLVTGVSLLPLSEGEEVRLELKGGAWTESENNVFTVLLLHRTT</sequence>
<name>A0ACB7EEN1_NIBAL</name>
<protein>
    <submittedName>
        <fullName evidence="1">Multimerin-2</fullName>
    </submittedName>
</protein>
<evidence type="ECO:0000313" key="1">
    <source>
        <dbReference type="EMBL" id="KAG8000318.1"/>
    </source>
</evidence>
<dbReference type="EMBL" id="CM024797">
    <property type="protein sequence ID" value="KAG8000318.1"/>
    <property type="molecule type" value="Genomic_DNA"/>
</dbReference>
<evidence type="ECO:0000313" key="2">
    <source>
        <dbReference type="Proteomes" id="UP000805704"/>
    </source>
</evidence>
<comment type="caution">
    <text evidence="1">The sequence shown here is derived from an EMBL/GenBank/DDBJ whole genome shotgun (WGS) entry which is preliminary data.</text>
</comment>
<accession>A0ACB7EEN1</accession>
<organism evidence="1 2">
    <name type="scientific">Nibea albiflora</name>
    <name type="common">Yellow drum</name>
    <name type="synonym">Corvina albiflora</name>
    <dbReference type="NCBI Taxonomy" id="240163"/>
    <lineage>
        <taxon>Eukaryota</taxon>
        <taxon>Metazoa</taxon>
        <taxon>Chordata</taxon>
        <taxon>Craniata</taxon>
        <taxon>Vertebrata</taxon>
        <taxon>Euteleostomi</taxon>
        <taxon>Actinopterygii</taxon>
        <taxon>Neopterygii</taxon>
        <taxon>Teleostei</taxon>
        <taxon>Neoteleostei</taxon>
        <taxon>Acanthomorphata</taxon>
        <taxon>Eupercaria</taxon>
        <taxon>Sciaenidae</taxon>
        <taxon>Nibea</taxon>
    </lineage>
</organism>
<reference evidence="1" key="1">
    <citation type="submission" date="2020-04" db="EMBL/GenBank/DDBJ databases">
        <title>A chromosome-scale assembly and high-density genetic map of the yellow drum (Nibea albiflora) genome.</title>
        <authorList>
            <person name="Xu D."/>
            <person name="Zhang W."/>
            <person name="Chen R."/>
            <person name="Tan P."/>
            <person name="Wang L."/>
            <person name="Song H."/>
            <person name="Tian L."/>
            <person name="Zhu Q."/>
            <person name="Wang B."/>
        </authorList>
    </citation>
    <scope>NUCLEOTIDE SEQUENCE</scope>
    <source>
        <strain evidence="1">ZJHYS-2018</strain>
    </source>
</reference>
<keyword evidence="2" id="KW-1185">Reference proteome</keyword>
<proteinExistence type="predicted"/>